<evidence type="ECO:0000313" key="1">
    <source>
        <dbReference type="EMBL" id="KAJ8908051.1"/>
    </source>
</evidence>
<organism evidence="1 2">
    <name type="scientific">Rhodosorus marinus</name>
    <dbReference type="NCBI Taxonomy" id="101924"/>
    <lineage>
        <taxon>Eukaryota</taxon>
        <taxon>Rhodophyta</taxon>
        <taxon>Stylonematophyceae</taxon>
        <taxon>Stylonematales</taxon>
        <taxon>Stylonemataceae</taxon>
        <taxon>Rhodosorus</taxon>
    </lineage>
</organism>
<dbReference type="Proteomes" id="UP001157974">
    <property type="component" value="Unassembled WGS sequence"/>
</dbReference>
<dbReference type="AlphaFoldDB" id="A0AAV8V4G1"/>
<dbReference type="InterPro" id="IPR012347">
    <property type="entry name" value="Ferritin-like"/>
</dbReference>
<dbReference type="EMBL" id="JAMWBK010000002">
    <property type="protein sequence ID" value="KAJ8908051.1"/>
    <property type="molecule type" value="Genomic_DNA"/>
</dbReference>
<comment type="caution">
    <text evidence="1">The sequence shown here is derived from an EMBL/GenBank/DDBJ whole genome shotgun (WGS) entry which is preliminary data.</text>
</comment>
<reference evidence="1 2" key="1">
    <citation type="journal article" date="2023" name="Nat. Commun.">
        <title>Origin of minicircular mitochondrial genomes in red algae.</title>
        <authorList>
            <person name="Lee Y."/>
            <person name="Cho C.H."/>
            <person name="Lee Y.M."/>
            <person name="Park S.I."/>
            <person name="Yang J.H."/>
            <person name="West J.A."/>
            <person name="Bhattacharya D."/>
            <person name="Yoon H.S."/>
        </authorList>
    </citation>
    <scope>NUCLEOTIDE SEQUENCE [LARGE SCALE GENOMIC DNA]</scope>
    <source>
        <strain evidence="1 2">CCMP1338</strain>
        <tissue evidence="1">Whole cell</tissue>
    </source>
</reference>
<evidence type="ECO:0008006" key="3">
    <source>
        <dbReference type="Google" id="ProtNLM"/>
    </source>
</evidence>
<dbReference type="SUPFAM" id="SSF47240">
    <property type="entry name" value="Ferritin-like"/>
    <property type="match status" value="1"/>
</dbReference>
<proteinExistence type="predicted"/>
<keyword evidence="2" id="KW-1185">Reference proteome</keyword>
<dbReference type="PANTHER" id="PTHR42782">
    <property type="entry name" value="SI:CH73-314G15.3"/>
    <property type="match status" value="1"/>
</dbReference>
<dbReference type="Pfam" id="PF04305">
    <property type="entry name" value="DUF455"/>
    <property type="match status" value="1"/>
</dbReference>
<dbReference type="InterPro" id="IPR007402">
    <property type="entry name" value="DUF455"/>
</dbReference>
<sequence>MFRNGGRKALSTSRVYLESLLEYGRAVLTEKEPWQKKVLTHEARKLFMGGNLRVRGSAPAEAPESWARNERPAVLDPSQMPKPKEAEGSAILFYLHSLAHVELNAINLCWDTMVRFSNVEMPEDFYDELLQVADDESRHYGWLHTRLNDLGSEYGAYPVHDLIWQAARTTNTDLAERLAIGQLVQEARGLDAAPRVADRLRSWKDKESAQIVAQIGVEEVDHVKMGVKWYLHLCKRDEIADPISNFHKIALKHANYGALSPPFNEKRRTMAGLTPEWYQPVSAIVVEILKQRNLERPTIPANRWQIAEHVAVTVNSSESFFILTYRQRTTVGEGGEDVQPDTVQMFRPAYQKLVQELPDRLIS</sequence>
<dbReference type="PANTHER" id="PTHR42782:SF4">
    <property type="entry name" value="DUF455 DOMAIN-CONTAINING PROTEIN"/>
    <property type="match status" value="1"/>
</dbReference>
<protein>
    <recommendedName>
        <fullName evidence="3">Ferritin-like domain-containing protein</fullName>
    </recommendedName>
</protein>
<dbReference type="CDD" id="cd00657">
    <property type="entry name" value="Ferritin_like"/>
    <property type="match status" value="1"/>
</dbReference>
<evidence type="ECO:0000313" key="2">
    <source>
        <dbReference type="Proteomes" id="UP001157974"/>
    </source>
</evidence>
<accession>A0AAV8V4G1</accession>
<dbReference type="InterPro" id="IPR009078">
    <property type="entry name" value="Ferritin-like_SF"/>
</dbReference>
<dbReference type="Gene3D" id="1.20.1260.10">
    <property type="match status" value="1"/>
</dbReference>
<name>A0AAV8V4G1_9RHOD</name>
<gene>
    <name evidence="1" type="ORF">NDN08_008148</name>
</gene>